<keyword evidence="1 10" id="KW-1003">Cell membrane</keyword>
<dbReference type="InterPro" id="IPR004843">
    <property type="entry name" value="Calcineurin-like_PHP"/>
</dbReference>
<dbReference type="HAMAP" id="MF_00575">
    <property type="entry name" value="LpxH"/>
    <property type="match status" value="1"/>
</dbReference>
<feature type="binding site" evidence="10">
    <location>
        <position position="22"/>
    </location>
    <ligand>
        <name>Mn(2+)</name>
        <dbReference type="ChEBI" id="CHEBI:29035"/>
        <label>1</label>
    </ligand>
</feature>
<dbReference type="InterPro" id="IPR043461">
    <property type="entry name" value="LpxH-like"/>
</dbReference>
<dbReference type="RefSeq" id="WP_009520111.1">
    <property type="nucleotide sequence ID" value="NZ_CCAE010000031.1"/>
</dbReference>
<keyword evidence="7 10" id="KW-0443">Lipid metabolism</keyword>
<keyword evidence="8 10" id="KW-0472">Membrane</keyword>
<comment type="similarity">
    <text evidence="10">Belongs to the LpxH family.</text>
</comment>
<dbReference type="Proteomes" id="UP000028878">
    <property type="component" value="Unassembled WGS sequence"/>
</dbReference>
<comment type="catalytic activity">
    <reaction evidence="10">
        <text>UDP-2-N,3-O-bis[(3R)-3-hydroxytetradecanoyl]-alpha-D-glucosamine + H2O = 2-N,3-O-bis[(3R)-3-hydroxytetradecanoyl]-alpha-D-glucosaminyl 1-phosphate + UMP + 2 H(+)</text>
        <dbReference type="Rhea" id="RHEA:25213"/>
        <dbReference type="ChEBI" id="CHEBI:15377"/>
        <dbReference type="ChEBI" id="CHEBI:15378"/>
        <dbReference type="ChEBI" id="CHEBI:57865"/>
        <dbReference type="ChEBI" id="CHEBI:57957"/>
        <dbReference type="ChEBI" id="CHEBI:78847"/>
        <dbReference type="EC" id="3.6.1.54"/>
    </reaction>
</comment>
<evidence type="ECO:0000256" key="2">
    <source>
        <dbReference type="ARBA" id="ARBA00022516"/>
    </source>
</evidence>
<proteinExistence type="inferred from homology"/>
<dbReference type="EC" id="3.6.1.54" evidence="10"/>
<keyword evidence="5 10" id="KW-0479">Metal-binding</keyword>
<feature type="binding site" evidence="10">
    <location>
        <position position="54"/>
    </location>
    <ligand>
        <name>Mn(2+)</name>
        <dbReference type="ChEBI" id="CHEBI:29035"/>
        <label>1</label>
    </ligand>
</feature>
<feature type="binding site" evidence="10">
    <location>
        <position position="219"/>
    </location>
    <ligand>
        <name>Mn(2+)</name>
        <dbReference type="ChEBI" id="CHEBI:29035"/>
        <label>2</label>
    </ligand>
</feature>
<dbReference type="UniPathway" id="UPA00359">
    <property type="reaction ID" value="UER00480"/>
</dbReference>
<evidence type="ECO:0000256" key="1">
    <source>
        <dbReference type="ARBA" id="ARBA00022475"/>
    </source>
</evidence>
<reference evidence="13" key="1">
    <citation type="submission" date="2014-11" db="EMBL/GenBank/DDBJ databases">
        <title>Draft genome sequence of Hydrogenophaga intermedia S1.</title>
        <authorList>
            <person name="Gan H.M."/>
            <person name="Chew T.H."/>
            <person name="Stolz A."/>
        </authorList>
    </citation>
    <scope>NUCLEOTIDE SEQUENCE [LARGE SCALE GENOMIC DNA]</scope>
    <source>
        <strain evidence="13">S1</strain>
    </source>
</reference>
<evidence type="ECO:0000256" key="9">
    <source>
        <dbReference type="ARBA" id="ARBA00023211"/>
    </source>
</evidence>
<comment type="subcellular location">
    <subcellularLocation>
        <location evidence="10">Cell inner membrane</location>
        <topology evidence="10">Peripheral membrane protein</topology>
        <orientation evidence="10">Cytoplasmic side</orientation>
    </subcellularLocation>
</comment>
<name>A0A1L1PU87_HYDIT</name>
<dbReference type="GO" id="GO:0019897">
    <property type="term" value="C:extrinsic component of plasma membrane"/>
    <property type="evidence" value="ECO:0007669"/>
    <property type="project" value="UniProtKB-UniRule"/>
</dbReference>
<dbReference type="NCBIfam" id="NF003743">
    <property type="entry name" value="PRK05340.1"/>
    <property type="match status" value="1"/>
</dbReference>
<dbReference type="EMBL" id="CCAE010000031">
    <property type="protein sequence ID" value="CDN88875.1"/>
    <property type="molecule type" value="Genomic_DNA"/>
</dbReference>
<dbReference type="InterPro" id="IPR010138">
    <property type="entry name" value="UDP-diacylglucosamine_Hdrlase"/>
</dbReference>
<feature type="domain" description="Calcineurin-like phosphoesterase" evidence="11">
    <location>
        <begin position="19"/>
        <end position="223"/>
    </location>
</feature>
<feature type="binding site" evidence="10">
    <location>
        <position position="185"/>
    </location>
    <ligand>
        <name>substrate</name>
    </ligand>
</feature>
<feature type="binding site" evidence="10">
    <location>
        <position position="100"/>
    </location>
    <ligand>
        <name>Mn(2+)</name>
        <dbReference type="ChEBI" id="CHEBI:29035"/>
        <label>2</label>
    </ligand>
</feature>
<keyword evidence="13" id="KW-1185">Reference proteome</keyword>
<evidence type="ECO:0000256" key="3">
    <source>
        <dbReference type="ARBA" id="ARBA00022519"/>
    </source>
</evidence>
<keyword evidence="6 10" id="KW-0378">Hydrolase</keyword>
<keyword evidence="4 10" id="KW-0441">Lipid A biosynthesis</keyword>
<keyword evidence="2 10" id="KW-0444">Lipid biosynthesis</keyword>
<evidence type="ECO:0000256" key="7">
    <source>
        <dbReference type="ARBA" id="ARBA00023098"/>
    </source>
</evidence>
<feature type="binding site" evidence="10">
    <location>
        <position position="54"/>
    </location>
    <ligand>
        <name>Mn(2+)</name>
        <dbReference type="ChEBI" id="CHEBI:29035"/>
        <label>2</label>
    </ligand>
</feature>
<feature type="binding site" evidence="10">
    <location>
        <position position="181"/>
    </location>
    <ligand>
        <name>substrate</name>
    </ligand>
</feature>
<feature type="binding site" evidence="10">
    <location>
        <position position="24"/>
    </location>
    <ligand>
        <name>Mn(2+)</name>
        <dbReference type="ChEBI" id="CHEBI:29035"/>
        <label>1</label>
    </ligand>
</feature>
<evidence type="ECO:0000313" key="13">
    <source>
        <dbReference type="Proteomes" id="UP000028878"/>
    </source>
</evidence>
<evidence type="ECO:0000259" key="11">
    <source>
        <dbReference type="Pfam" id="PF00149"/>
    </source>
</evidence>
<dbReference type="PANTHER" id="PTHR34990">
    <property type="entry name" value="UDP-2,3-DIACYLGLUCOSAMINE HYDROLASE-RELATED"/>
    <property type="match status" value="1"/>
</dbReference>
<comment type="caution">
    <text evidence="10">Lacks conserved residue(s) required for the propagation of feature annotation.</text>
</comment>
<dbReference type="GO" id="GO:0009245">
    <property type="term" value="P:lipid A biosynthetic process"/>
    <property type="evidence" value="ECO:0007669"/>
    <property type="project" value="UniProtKB-UniRule"/>
</dbReference>
<dbReference type="Pfam" id="PF00149">
    <property type="entry name" value="Metallophos"/>
    <property type="match status" value="1"/>
</dbReference>
<comment type="pathway">
    <text evidence="10">Glycolipid biosynthesis; lipid IV(A) biosynthesis; lipid IV(A) from (3R)-3-hydroxytetradecanoyl-[acyl-carrier-protein] and UDP-N-acetyl-alpha-D-glucosamine: step 4/6.</text>
</comment>
<protein>
    <recommendedName>
        <fullName evidence="10">UDP-2,3-diacylglucosamine hydrolase</fullName>
        <ecNumber evidence="10">3.6.1.54</ecNumber>
    </recommendedName>
    <alternativeName>
        <fullName evidence="10">UDP-2,3-diacylglucosamine diphosphatase</fullName>
    </alternativeName>
</protein>
<dbReference type="PANTHER" id="PTHR34990:SF1">
    <property type="entry name" value="UDP-2,3-DIACYLGLUCOSAMINE HYDROLASE"/>
    <property type="match status" value="1"/>
</dbReference>
<feature type="binding site" evidence="10">
    <location>
        <position position="219"/>
    </location>
    <ligand>
        <name>substrate</name>
    </ligand>
</feature>
<dbReference type="GO" id="GO:0005737">
    <property type="term" value="C:cytoplasm"/>
    <property type="evidence" value="ECO:0007669"/>
    <property type="project" value="InterPro"/>
</dbReference>
<feature type="binding site" evidence="10">
    <location>
        <begin position="100"/>
        <end position="101"/>
    </location>
    <ligand>
        <name>substrate</name>
    </ligand>
</feature>
<dbReference type="GO" id="GO:0030145">
    <property type="term" value="F:manganese ion binding"/>
    <property type="evidence" value="ECO:0007669"/>
    <property type="project" value="UniProtKB-UniRule"/>
</dbReference>
<feature type="binding site" evidence="10">
    <location>
        <position position="143"/>
    </location>
    <ligand>
        <name>substrate</name>
    </ligand>
</feature>
<gene>
    <name evidence="10 12" type="primary">lpxH</name>
    <name evidence="12" type="ORF">BN948_03311</name>
</gene>
<sequence>MAERFPELVAPAPWRTVELISDLHLHAGDAATHGAWLAYLARAPRPDALIILGDLFEVWVGDDLLAPDEDSDDDRRFWRGCAQALNAFAQRVPTFFIAGNRDFLLGPAGLAACGMTGLHDPTVLVFAGRRWLLSHGDALCLADTDYQAFRAQVRGTDWQRDFLSRPLAERQAIARDLRARSEARKRTLGPDPSLWADIDGPAASDWLARADAATLIHGHTHRPGEHDLGQRRQRIVLSDWDANARPARAEALRLSADGSARRVPLT</sequence>
<dbReference type="Gene3D" id="3.60.21.10">
    <property type="match status" value="1"/>
</dbReference>
<keyword evidence="9 10" id="KW-0464">Manganese</keyword>
<evidence type="ECO:0000256" key="4">
    <source>
        <dbReference type="ARBA" id="ARBA00022556"/>
    </source>
</evidence>
<evidence type="ECO:0000313" key="12">
    <source>
        <dbReference type="EMBL" id="CDN88875.1"/>
    </source>
</evidence>
<dbReference type="GO" id="GO:0008758">
    <property type="term" value="F:UDP-2,3-diacylglucosamine hydrolase activity"/>
    <property type="evidence" value="ECO:0007669"/>
    <property type="project" value="UniProtKB-UniRule"/>
</dbReference>
<dbReference type="InterPro" id="IPR029052">
    <property type="entry name" value="Metallo-depent_PP-like"/>
</dbReference>
<evidence type="ECO:0000256" key="8">
    <source>
        <dbReference type="ARBA" id="ARBA00023136"/>
    </source>
</evidence>
<comment type="cofactor">
    <cofactor evidence="10">
        <name>Mn(2+)</name>
        <dbReference type="ChEBI" id="CHEBI:29035"/>
    </cofactor>
    <text evidence="10">Binds 2 Mn(2+) ions per subunit in a binuclear metal center.</text>
</comment>
<organism evidence="12 13">
    <name type="scientific">Hydrogenophaga intermedia</name>
    <dbReference type="NCBI Taxonomy" id="65786"/>
    <lineage>
        <taxon>Bacteria</taxon>
        <taxon>Pseudomonadati</taxon>
        <taxon>Pseudomonadota</taxon>
        <taxon>Betaproteobacteria</taxon>
        <taxon>Burkholderiales</taxon>
        <taxon>Comamonadaceae</taxon>
        <taxon>Hydrogenophaga</taxon>
    </lineage>
</organism>
<keyword evidence="3 10" id="KW-0997">Cell inner membrane</keyword>
<feature type="binding site" evidence="10">
    <location>
        <position position="135"/>
    </location>
    <ligand>
        <name>Mn(2+)</name>
        <dbReference type="ChEBI" id="CHEBI:29035"/>
        <label>2</label>
    </ligand>
</feature>
<evidence type="ECO:0000256" key="5">
    <source>
        <dbReference type="ARBA" id="ARBA00022723"/>
    </source>
</evidence>
<dbReference type="SUPFAM" id="SSF56300">
    <property type="entry name" value="Metallo-dependent phosphatases"/>
    <property type="match status" value="1"/>
</dbReference>
<comment type="function">
    <text evidence="10">Hydrolyzes the pyrophosphate bond of UDP-2,3-diacylglucosamine to yield 2,3-diacylglucosamine 1-phosphate (lipid X) and UMP by catalyzing the attack of water at the alpha-P atom. Involved in the biosynthesis of lipid A, a phosphorylated glycolipid that anchors the lipopolysaccharide to the outer membrane of the cell.</text>
</comment>
<feature type="binding site" evidence="10">
    <location>
        <position position="221"/>
    </location>
    <ligand>
        <name>Mn(2+)</name>
        <dbReference type="ChEBI" id="CHEBI:29035"/>
        <label>1</label>
    </ligand>
</feature>
<evidence type="ECO:0000256" key="10">
    <source>
        <dbReference type="HAMAP-Rule" id="MF_00575"/>
    </source>
</evidence>
<dbReference type="AlphaFoldDB" id="A0A1L1PU87"/>
<accession>A0A1L1PU87</accession>
<evidence type="ECO:0000256" key="6">
    <source>
        <dbReference type="ARBA" id="ARBA00022801"/>
    </source>
</evidence>
<dbReference type="CDD" id="cd07398">
    <property type="entry name" value="MPP_YbbF-LpxH"/>
    <property type="match status" value="1"/>
</dbReference>